<evidence type="ECO:0000256" key="1">
    <source>
        <dbReference type="SAM" id="SignalP"/>
    </source>
</evidence>
<organism evidence="2 3">
    <name type="scientific">Portunus trituberculatus</name>
    <name type="common">Swimming crab</name>
    <name type="synonym">Neptunus trituberculatus</name>
    <dbReference type="NCBI Taxonomy" id="210409"/>
    <lineage>
        <taxon>Eukaryota</taxon>
        <taxon>Metazoa</taxon>
        <taxon>Ecdysozoa</taxon>
        <taxon>Arthropoda</taxon>
        <taxon>Crustacea</taxon>
        <taxon>Multicrustacea</taxon>
        <taxon>Malacostraca</taxon>
        <taxon>Eumalacostraca</taxon>
        <taxon>Eucarida</taxon>
        <taxon>Decapoda</taxon>
        <taxon>Pleocyemata</taxon>
        <taxon>Brachyura</taxon>
        <taxon>Eubrachyura</taxon>
        <taxon>Portunoidea</taxon>
        <taxon>Portunidae</taxon>
        <taxon>Portuninae</taxon>
        <taxon>Portunus</taxon>
    </lineage>
</organism>
<reference evidence="2 3" key="1">
    <citation type="submission" date="2019-05" db="EMBL/GenBank/DDBJ databases">
        <title>Another draft genome of Portunus trituberculatus and its Hox gene families provides insights of decapod evolution.</title>
        <authorList>
            <person name="Jeong J.-H."/>
            <person name="Song I."/>
            <person name="Kim S."/>
            <person name="Choi T."/>
            <person name="Kim D."/>
            <person name="Ryu S."/>
            <person name="Kim W."/>
        </authorList>
    </citation>
    <scope>NUCLEOTIDE SEQUENCE [LARGE SCALE GENOMIC DNA]</scope>
    <source>
        <tissue evidence="2">Muscle</tissue>
    </source>
</reference>
<proteinExistence type="predicted"/>
<dbReference type="EMBL" id="VSRR010031728">
    <property type="protein sequence ID" value="MPC70799.1"/>
    <property type="molecule type" value="Genomic_DNA"/>
</dbReference>
<comment type="caution">
    <text evidence="2">The sequence shown here is derived from an EMBL/GenBank/DDBJ whole genome shotgun (WGS) entry which is preliminary data.</text>
</comment>
<sequence>METYPTYCLPLCVCVCVCACVCVRQVVNPSEQDALVEVEQMGLGDWPSAATNTIKLVHGEGEHQYTVVTGAVDVPKTNKVVAVAIVTLRVPSSLQVSVCVLCVFYVRERTGQGQ</sequence>
<feature type="signal peptide" evidence="1">
    <location>
        <begin position="1"/>
        <end position="19"/>
    </location>
</feature>
<evidence type="ECO:0000313" key="3">
    <source>
        <dbReference type="Proteomes" id="UP000324222"/>
    </source>
</evidence>
<dbReference type="Proteomes" id="UP000324222">
    <property type="component" value="Unassembled WGS sequence"/>
</dbReference>
<keyword evidence="3" id="KW-1185">Reference proteome</keyword>
<name>A0A5B7HLZ3_PORTR</name>
<dbReference type="AlphaFoldDB" id="A0A5B7HLZ3"/>
<protein>
    <submittedName>
        <fullName evidence="2">Uncharacterized protein</fullName>
    </submittedName>
</protein>
<keyword evidence="1" id="KW-0732">Signal</keyword>
<gene>
    <name evidence="2" type="ORF">E2C01_065058</name>
</gene>
<evidence type="ECO:0000313" key="2">
    <source>
        <dbReference type="EMBL" id="MPC70799.1"/>
    </source>
</evidence>
<accession>A0A5B7HLZ3</accession>
<dbReference type="OrthoDB" id="10017443at2759"/>
<feature type="chain" id="PRO_5022811310" evidence="1">
    <location>
        <begin position="20"/>
        <end position="114"/>
    </location>
</feature>